<name>A0AAE1E5N3_9GAST</name>
<dbReference type="Proteomes" id="UP001283361">
    <property type="component" value="Unassembled WGS sequence"/>
</dbReference>
<proteinExistence type="predicted"/>
<evidence type="ECO:0000313" key="2">
    <source>
        <dbReference type="Proteomes" id="UP001283361"/>
    </source>
</evidence>
<organism evidence="1 2">
    <name type="scientific">Elysia crispata</name>
    <name type="common">lettuce slug</name>
    <dbReference type="NCBI Taxonomy" id="231223"/>
    <lineage>
        <taxon>Eukaryota</taxon>
        <taxon>Metazoa</taxon>
        <taxon>Spiralia</taxon>
        <taxon>Lophotrochozoa</taxon>
        <taxon>Mollusca</taxon>
        <taxon>Gastropoda</taxon>
        <taxon>Heterobranchia</taxon>
        <taxon>Euthyneura</taxon>
        <taxon>Panpulmonata</taxon>
        <taxon>Sacoglossa</taxon>
        <taxon>Placobranchoidea</taxon>
        <taxon>Plakobranchidae</taxon>
        <taxon>Elysia</taxon>
    </lineage>
</organism>
<sequence>MGCRWRRRSLLYLQYHVSAPLVPVTGWDCWLGELRSLERLQLTDRMMHTRQCKQRKSCDRNSRFAIAVTALDLSVWFLRALKS</sequence>
<accession>A0AAE1E5N3</accession>
<gene>
    <name evidence="1" type="ORF">RRG08_043401</name>
</gene>
<keyword evidence="2" id="KW-1185">Reference proteome</keyword>
<reference evidence="1" key="1">
    <citation type="journal article" date="2023" name="G3 (Bethesda)">
        <title>A reference genome for the long-term kleptoplast-retaining sea slug Elysia crispata morphotype clarki.</title>
        <authorList>
            <person name="Eastman K.E."/>
            <person name="Pendleton A.L."/>
            <person name="Shaikh M.A."/>
            <person name="Suttiyut T."/>
            <person name="Ogas R."/>
            <person name="Tomko P."/>
            <person name="Gavelis G."/>
            <person name="Widhalm J.R."/>
            <person name="Wisecaver J.H."/>
        </authorList>
    </citation>
    <scope>NUCLEOTIDE SEQUENCE</scope>
    <source>
        <strain evidence="1">ECLA1</strain>
    </source>
</reference>
<dbReference type="EMBL" id="JAWDGP010001179">
    <property type="protein sequence ID" value="KAK3793753.1"/>
    <property type="molecule type" value="Genomic_DNA"/>
</dbReference>
<protein>
    <submittedName>
        <fullName evidence="1">Uncharacterized protein</fullName>
    </submittedName>
</protein>
<evidence type="ECO:0000313" key="1">
    <source>
        <dbReference type="EMBL" id="KAK3793753.1"/>
    </source>
</evidence>
<dbReference type="AlphaFoldDB" id="A0AAE1E5N3"/>
<comment type="caution">
    <text evidence="1">The sequence shown here is derived from an EMBL/GenBank/DDBJ whole genome shotgun (WGS) entry which is preliminary data.</text>
</comment>